<keyword evidence="1" id="KW-0805">Transcription regulation</keyword>
<evidence type="ECO:0000313" key="5">
    <source>
        <dbReference type="EMBL" id="AQZ71055.1"/>
    </source>
</evidence>
<evidence type="ECO:0000313" key="6">
    <source>
        <dbReference type="Proteomes" id="UP000190797"/>
    </source>
</evidence>
<dbReference type="KEGG" id="noa:BKM31_41765"/>
<protein>
    <submittedName>
        <fullName evidence="5">Transcriptional regulator</fullName>
    </submittedName>
</protein>
<dbReference type="InterPro" id="IPR011991">
    <property type="entry name" value="ArsR-like_HTH"/>
</dbReference>
<dbReference type="InterPro" id="IPR036390">
    <property type="entry name" value="WH_DNA-bd_sf"/>
</dbReference>
<dbReference type="OrthoDB" id="7945987at2"/>
<feature type="domain" description="HTH arsR-type" evidence="4">
    <location>
        <begin position="14"/>
        <end position="109"/>
    </location>
</feature>
<accession>A0A1V0ALF4</accession>
<dbReference type="CDD" id="cd00090">
    <property type="entry name" value="HTH_ARSR"/>
    <property type="match status" value="1"/>
</dbReference>
<dbReference type="GO" id="GO:0003700">
    <property type="term" value="F:DNA-binding transcription factor activity"/>
    <property type="evidence" value="ECO:0007669"/>
    <property type="project" value="InterPro"/>
</dbReference>
<keyword evidence="6" id="KW-1185">Reference proteome</keyword>
<evidence type="ECO:0000259" key="4">
    <source>
        <dbReference type="SMART" id="SM00418"/>
    </source>
</evidence>
<organism evidence="5 6">
    <name type="scientific">[Actinomadura] parvosata subsp. kistnae</name>
    <dbReference type="NCBI Taxonomy" id="1909395"/>
    <lineage>
        <taxon>Bacteria</taxon>
        <taxon>Bacillati</taxon>
        <taxon>Actinomycetota</taxon>
        <taxon>Actinomycetes</taxon>
        <taxon>Streptosporangiales</taxon>
        <taxon>Streptosporangiaceae</taxon>
        <taxon>Nonomuraea</taxon>
    </lineage>
</organism>
<dbReference type="Proteomes" id="UP000190797">
    <property type="component" value="Chromosome"/>
</dbReference>
<dbReference type="InterPro" id="IPR036388">
    <property type="entry name" value="WH-like_DNA-bd_sf"/>
</dbReference>
<evidence type="ECO:0000256" key="1">
    <source>
        <dbReference type="ARBA" id="ARBA00023015"/>
    </source>
</evidence>
<dbReference type="SUPFAM" id="SSF46785">
    <property type="entry name" value="Winged helix' DNA-binding domain"/>
    <property type="match status" value="1"/>
</dbReference>
<dbReference type="Pfam" id="PF12840">
    <property type="entry name" value="HTH_20"/>
    <property type="match status" value="1"/>
</dbReference>
<sequence length="188" mass="21196">MPTDRSRREIRDSKVLAAMSHPLRRRLLDILRVDGPATASALSAKTGQAVGNISHHLKVLAASELVEEVPELARDRRERWWRRSPGVLSWSPSDFPDDPVAAAAESLLLDRQAGLVRQWFAERESYPEEWRRAAFTADHWARLSVAELAELEERILALLAPLADREVPDDGQERRLVFLSVRAVPGNP</sequence>
<dbReference type="EMBL" id="CP017717">
    <property type="protein sequence ID" value="AQZ71055.1"/>
    <property type="molecule type" value="Genomic_DNA"/>
</dbReference>
<keyword evidence="2" id="KW-0238">DNA-binding</keyword>
<dbReference type="PANTHER" id="PTHR33154:SF15">
    <property type="entry name" value="REGULATORY PROTEIN ARSR"/>
    <property type="match status" value="1"/>
</dbReference>
<name>A0A1V0ALF4_9ACTN</name>
<dbReference type="PANTHER" id="PTHR33154">
    <property type="entry name" value="TRANSCRIPTIONAL REGULATOR, ARSR FAMILY"/>
    <property type="match status" value="1"/>
</dbReference>
<proteinExistence type="predicted"/>
<dbReference type="RefSeq" id="WP_080047305.1">
    <property type="nucleotide sequence ID" value="NZ_CP017717.1"/>
</dbReference>
<dbReference type="SMART" id="SM00418">
    <property type="entry name" value="HTH_ARSR"/>
    <property type="match status" value="1"/>
</dbReference>
<evidence type="ECO:0000256" key="2">
    <source>
        <dbReference type="ARBA" id="ARBA00023125"/>
    </source>
</evidence>
<dbReference type="Gene3D" id="1.10.10.10">
    <property type="entry name" value="Winged helix-like DNA-binding domain superfamily/Winged helix DNA-binding domain"/>
    <property type="match status" value="1"/>
</dbReference>
<dbReference type="InterPro" id="IPR001845">
    <property type="entry name" value="HTH_ArsR_DNA-bd_dom"/>
</dbReference>
<reference evidence="6" key="1">
    <citation type="journal article" date="2017" name="Med. Chem. Commun.">
        <title>Nonomuraea sp. ATCC 55076 harbours the largest actinomycete chromosome to date and the kistamicin biosynthetic gene cluster.</title>
        <authorList>
            <person name="Nazari B."/>
            <person name="Forneris C.C."/>
            <person name="Gibson M.I."/>
            <person name="Moon K."/>
            <person name="Schramma K.R."/>
            <person name="Seyedsayamdost M.R."/>
        </authorList>
    </citation>
    <scope>NUCLEOTIDE SEQUENCE [LARGE SCALE GENOMIC DNA]</scope>
    <source>
        <strain evidence="6">ATCC 55076</strain>
    </source>
</reference>
<keyword evidence="3" id="KW-0804">Transcription</keyword>
<dbReference type="AlphaFoldDB" id="A0A1V0ALF4"/>
<gene>
    <name evidence="5" type="ORF">BKM31_41765</name>
</gene>
<evidence type="ECO:0000256" key="3">
    <source>
        <dbReference type="ARBA" id="ARBA00023163"/>
    </source>
</evidence>
<dbReference type="InterPro" id="IPR051081">
    <property type="entry name" value="HTH_MetalResp_TranReg"/>
</dbReference>
<dbReference type="GO" id="GO:0003677">
    <property type="term" value="F:DNA binding"/>
    <property type="evidence" value="ECO:0007669"/>
    <property type="project" value="UniProtKB-KW"/>
</dbReference>
<dbReference type="STRING" id="1909395.BKM31_41765"/>